<feature type="region of interest" description="Disordered" evidence="1">
    <location>
        <begin position="1"/>
        <end position="64"/>
    </location>
</feature>
<evidence type="ECO:0000313" key="2">
    <source>
        <dbReference type="EnsemblMetazoa" id="Aqu2.1.24763_001"/>
    </source>
</evidence>
<dbReference type="InParanoid" id="A0A1X7UAS8"/>
<accession>A0A1X7UAS8</accession>
<reference evidence="2" key="1">
    <citation type="submission" date="2017-05" db="UniProtKB">
        <authorList>
            <consortium name="EnsemblMetazoa"/>
        </authorList>
    </citation>
    <scope>IDENTIFICATION</scope>
</reference>
<feature type="compositionally biased region" description="Basic residues" evidence="1">
    <location>
        <begin position="55"/>
        <end position="64"/>
    </location>
</feature>
<sequence length="64" mass="6997">MQYSQPGTPNRLPPVDETGDDSATEPPHRRPPPPRREDRRPDEIAADRGTGSGGRGRRLVPGRG</sequence>
<proteinExistence type="predicted"/>
<organism evidence="2">
    <name type="scientific">Amphimedon queenslandica</name>
    <name type="common">Sponge</name>
    <dbReference type="NCBI Taxonomy" id="400682"/>
    <lineage>
        <taxon>Eukaryota</taxon>
        <taxon>Metazoa</taxon>
        <taxon>Porifera</taxon>
        <taxon>Demospongiae</taxon>
        <taxon>Heteroscleromorpha</taxon>
        <taxon>Haplosclerida</taxon>
        <taxon>Niphatidae</taxon>
        <taxon>Amphimedon</taxon>
    </lineage>
</organism>
<feature type="compositionally biased region" description="Basic and acidic residues" evidence="1">
    <location>
        <begin position="34"/>
        <end position="46"/>
    </location>
</feature>
<dbReference type="AlphaFoldDB" id="A0A1X7UAS8"/>
<evidence type="ECO:0000256" key="1">
    <source>
        <dbReference type="SAM" id="MobiDB-lite"/>
    </source>
</evidence>
<name>A0A1X7UAS8_AMPQE</name>
<protein>
    <submittedName>
        <fullName evidence="2">Uncharacterized protein</fullName>
    </submittedName>
</protein>
<dbReference type="EnsemblMetazoa" id="Aqu2.1.24763_001">
    <property type="protein sequence ID" value="Aqu2.1.24763_001"/>
    <property type="gene ID" value="Aqu2.1.24763"/>
</dbReference>